<evidence type="ECO:0000256" key="10">
    <source>
        <dbReference type="ARBA" id="ARBA00022857"/>
    </source>
</evidence>
<keyword evidence="9 18" id="KW-0862">Zinc</keyword>
<dbReference type="AlphaFoldDB" id="A0A813R2Y5"/>
<dbReference type="EC" id="1.3.1.-" evidence="19"/>
<comment type="caution">
    <text evidence="22">The sequence shown here is derived from an EMBL/GenBank/DDBJ whole genome shotgun (WGS) entry which is preliminary data.</text>
</comment>
<dbReference type="InterPro" id="IPR008972">
    <property type="entry name" value="Cupredoxin"/>
</dbReference>
<keyword evidence="4" id="KW-0507">mRNA processing</keyword>
<protein>
    <recommendedName>
        <fullName evidence="19">tRNA-dihydrouridine(47) synthase [NAD(P)(+)]</fullName>
        <ecNumber evidence="19">1.3.1.-</ecNumber>
    </recommendedName>
    <alternativeName>
        <fullName evidence="19">tRNA-dihydrouridine synthase 3</fullName>
    </alternativeName>
</protein>
<keyword evidence="3 19" id="KW-0288">FMN</keyword>
<keyword evidence="2 19" id="KW-0285">Flavoprotein</keyword>
<comment type="catalytic activity">
    <reaction evidence="17">
        <text>5,6-dihydrouridine(47) in tRNA + NADP(+) = uridine(47) in tRNA + NADPH + H(+)</text>
        <dbReference type="Rhea" id="RHEA:53360"/>
        <dbReference type="Rhea" id="RHEA-COMP:13539"/>
        <dbReference type="Rhea" id="RHEA-COMP:13540"/>
        <dbReference type="ChEBI" id="CHEBI:15378"/>
        <dbReference type="ChEBI" id="CHEBI:57783"/>
        <dbReference type="ChEBI" id="CHEBI:58349"/>
        <dbReference type="ChEBI" id="CHEBI:65315"/>
        <dbReference type="ChEBI" id="CHEBI:74443"/>
        <dbReference type="EC" id="1.3.1.89"/>
    </reaction>
    <physiologicalReaction direction="right-to-left" evidence="17">
        <dbReference type="Rhea" id="RHEA:53362"/>
    </physiologicalReaction>
</comment>
<comment type="function">
    <text evidence="13">Catalyzes the synthesis of dihydrouridine, a modified base, in various RNAs, such as tRNAs, mRNAs and some long non-coding RNAs (lncRNAs). Mainly modifies the uridine in position 47 (U47) in the D-loop of most cytoplasmic tRNAs. Also able to mediate the formation of dihydrouridine in some mRNAs, thereby regulating their translation.</text>
</comment>
<keyword evidence="6 18" id="KW-0479">Metal-binding</keyword>
<comment type="catalytic activity">
    <reaction evidence="14">
        <text>5,6-dihydrouridine(47) in tRNA + NAD(+) = uridine(47) in tRNA + NADH + H(+)</text>
        <dbReference type="Rhea" id="RHEA:53364"/>
        <dbReference type="Rhea" id="RHEA-COMP:13539"/>
        <dbReference type="Rhea" id="RHEA-COMP:13540"/>
        <dbReference type="ChEBI" id="CHEBI:15378"/>
        <dbReference type="ChEBI" id="CHEBI:57540"/>
        <dbReference type="ChEBI" id="CHEBI:57945"/>
        <dbReference type="ChEBI" id="CHEBI:65315"/>
        <dbReference type="ChEBI" id="CHEBI:74443"/>
        <dbReference type="EC" id="1.3.1.89"/>
    </reaction>
    <physiologicalReaction direction="right-to-left" evidence="14">
        <dbReference type="Rhea" id="RHEA:53366"/>
    </physiologicalReaction>
</comment>
<dbReference type="Gene3D" id="4.10.1000.10">
    <property type="entry name" value="Zinc finger, CCCH-type"/>
    <property type="match status" value="1"/>
</dbReference>
<evidence type="ECO:0000256" key="20">
    <source>
        <dbReference type="SAM" id="MobiDB-lite"/>
    </source>
</evidence>
<dbReference type="GO" id="GO:0050660">
    <property type="term" value="F:flavin adenine dinucleotide binding"/>
    <property type="evidence" value="ECO:0007669"/>
    <property type="project" value="UniProtKB-UniRule"/>
</dbReference>
<gene>
    <name evidence="22" type="ORF">OXX778_LOCUS5216</name>
</gene>
<dbReference type="PANTHER" id="PTHR45846">
    <property type="entry name" value="TRNA-DIHYDROURIDINE(47) SYNTHASE [NAD(P)(+)]-LIKE"/>
    <property type="match status" value="1"/>
</dbReference>
<keyword evidence="11 19" id="KW-0560">Oxidoreductase</keyword>
<keyword evidence="10" id="KW-0521">NADP</keyword>
<evidence type="ECO:0000256" key="11">
    <source>
        <dbReference type="ARBA" id="ARBA00023002"/>
    </source>
</evidence>
<dbReference type="Gene3D" id="3.20.20.70">
    <property type="entry name" value="Aldolase class I"/>
    <property type="match status" value="1"/>
</dbReference>
<dbReference type="InterPro" id="IPR002355">
    <property type="entry name" value="Cu_oxidase_Cu_BS"/>
</dbReference>
<dbReference type="GO" id="GO:0005507">
    <property type="term" value="F:copper ion binding"/>
    <property type="evidence" value="ECO:0007669"/>
    <property type="project" value="InterPro"/>
</dbReference>
<evidence type="ECO:0000256" key="13">
    <source>
        <dbReference type="ARBA" id="ARBA00045365"/>
    </source>
</evidence>
<dbReference type="SUPFAM" id="SSF49503">
    <property type="entry name" value="Cupredoxins"/>
    <property type="match status" value="1"/>
</dbReference>
<dbReference type="PROSITE" id="PS50103">
    <property type="entry name" value="ZF_C3H1"/>
    <property type="match status" value="2"/>
</dbReference>
<evidence type="ECO:0000256" key="8">
    <source>
        <dbReference type="ARBA" id="ARBA00022771"/>
    </source>
</evidence>
<evidence type="ECO:0000256" key="17">
    <source>
        <dbReference type="ARBA" id="ARBA00049513"/>
    </source>
</evidence>
<comment type="cofactor">
    <cofactor evidence="1 19">
        <name>FMN</name>
        <dbReference type="ChEBI" id="CHEBI:58210"/>
    </cofactor>
</comment>
<feature type="zinc finger region" description="C3H1-type" evidence="18">
    <location>
        <begin position="164"/>
        <end position="192"/>
    </location>
</feature>
<dbReference type="InterPro" id="IPR000571">
    <property type="entry name" value="Znf_CCCH"/>
</dbReference>
<dbReference type="CDD" id="cd02801">
    <property type="entry name" value="DUS_like_FMN"/>
    <property type="match status" value="1"/>
</dbReference>
<organism evidence="22 23">
    <name type="scientific">Brachionus calyciflorus</name>
    <dbReference type="NCBI Taxonomy" id="104777"/>
    <lineage>
        <taxon>Eukaryota</taxon>
        <taxon>Metazoa</taxon>
        <taxon>Spiralia</taxon>
        <taxon>Gnathifera</taxon>
        <taxon>Rotifera</taxon>
        <taxon>Eurotatoria</taxon>
        <taxon>Monogononta</taxon>
        <taxon>Pseudotrocha</taxon>
        <taxon>Ploima</taxon>
        <taxon>Brachionidae</taxon>
        <taxon>Brachionus</taxon>
    </lineage>
</organism>
<proteinExistence type="inferred from homology"/>
<dbReference type="GO" id="GO:0008270">
    <property type="term" value="F:zinc ion binding"/>
    <property type="evidence" value="ECO:0007669"/>
    <property type="project" value="UniProtKB-KW"/>
</dbReference>
<reference evidence="22" key="1">
    <citation type="submission" date="2021-02" db="EMBL/GenBank/DDBJ databases">
        <authorList>
            <person name="Nowell W R."/>
        </authorList>
    </citation>
    <scope>NUCLEOTIDE SEQUENCE</scope>
    <source>
        <strain evidence="22">Ploen Becks lab</strain>
    </source>
</reference>
<evidence type="ECO:0000259" key="21">
    <source>
        <dbReference type="PROSITE" id="PS50103"/>
    </source>
</evidence>
<feature type="domain" description="C3H1-type" evidence="21">
    <location>
        <begin position="164"/>
        <end position="192"/>
    </location>
</feature>
<accession>A0A813R2Y5</accession>
<dbReference type="InterPro" id="IPR011706">
    <property type="entry name" value="Cu-oxidase_C"/>
</dbReference>
<dbReference type="Proteomes" id="UP000663879">
    <property type="component" value="Unassembled WGS sequence"/>
</dbReference>
<comment type="catalytic activity">
    <reaction evidence="15">
        <text>a 5,6-dihydrouridine in mRNA + NAD(+) = a uridine in mRNA + NADH + H(+)</text>
        <dbReference type="Rhea" id="RHEA:69851"/>
        <dbReference type="Rhea" id="RHEA-COMP:14658"/>
        <dbReference type="Rhea" id="RHEA-COMP:17789"/>
        <dbReference type="ChEBI" id="CHEBI:15378"/>
        <dbReference type="ChEBI" id="CHEBI:57540"/>
        <dbReference type="ChEBI" id="CHEBI:57945"/>
        <dbReference type="ChEBI" id="CHEBI:65315"/>
        <dbReference type="ChEBI" id="CHEBI:74443"/>
    </reaction>
    <physiologicalReaction direction="right-to-left" evidence="15">
        <dbReference type="Rhea" id="RHEA:69853"/>
    </physiologicalReaction>
</comment>
<dbReference type="InterPro" id="IPR018517">
    <property type="entry name" value="tRNA_hU_synthase_CS"/>
</dbReference>
<feature type="compositionally biased region" description="Basic and acidic residues" evidence="20">
    <location>
        <begin position="307"/>
        <end position="327"/>
    </location>
</feature>
<dbReference type="GO" id="GO:0006397">
    <property type="term" value="P:mRNA processing"/>
    <property type="evidence" value="ECO:0007669"/>
    <property type="project" value="UniProtKB-KW"/>
</dbReference>
<dbReference type="PROSITE" id="PS00080">
    <property type="entry name" value="MULTICOPPER_OXIDASE2"/>
    <property type="match status" value="1"/>
</dbReference>
<dbReference type="PROSITE" id="PS01136">
    <property type="entry name" value="UPF0034"/>
    <property type="match status" value="1"/>
</dbReference>
<dbReference type="InterPro" id="IPR013785">
    <property type="entry name" value="Aldolase_TIM"/>
</dbReference>
<evidence type="ECO:0000256" key="7">
    <source>
        <dbReference type="ARBA" id="ARBA00022737"/>
    </source>
</evidence>
<name>A0A813R2Y5_9BILA</name>
<comment type="similarity">
    <text evidence="19">Belongs to the dus family. Dus3 subfamily.</text>
</comment>
<evidence type="ECO:0000256" key="15">
    <source>
        <dbReference type="ARBA" id="ARBA00048342"/>
    </source>
</evidence>
<dbReference type="InterPro" id="IPR035587">
    <property type="entry name" value="DUS-like_FMN-bd"/>
</dbReference>
<feature type="region of interest" description="Disordered" evidence="20">
    <location>
        <begin position="306"/>
        <end position="327"/>
    </location>
</feature>
<evidence type="ECO:0000256" key="18">
    <source>
        <dbReference type="PROSITE-ProRule" id="PRU00723"/>
    </source>
</evidence>
<comment type="catalytic activity">
    <reaction evidence="16">
        <text>a 5,6-dihydrouridine in mRNA + NADP(+) = a uridine in mRNA + NADPH + H(+)</text>
        <dbReference type="Rhea" id="RHEA:69855"/>
        <dbReference type="Rhea" id="RHEA-COMP:14658"/>
        <dbReference type="Rhea" id="RHEA-COMP:17789"/>
        <dbReference type="ChEBI" id="CHEBI:15378"/>
        <dbReference type="ChEBI" id="CHEBI:57783"/>
        <dbReference type="ChEBI" id="CHEBI:58349"/>
        <dbReference type="ChEBI" id="CHEBI:65315"/>
        <dbReference type="ChEBI" id="CHEBI:74443"/>
    </reaction>
    <physiologicalReaction direction="right-to-left" evidence="16">
        <dbReference type="Rhea" id="RHEA:69857"/>
    </physiologicalReaction>
</comment>
<evidence type="ECO:0000256" key="19">
    <source>
        <dbReference type="RuleBase" id="RU291113"/>
    </source>
</evidence>
<evidence type="ECO:0000256" key="4">
    <source>
        <dbReference type="ARBA" id="ARBA00022664"/>
    </source>
</evidence>
<keyword evidence="23" id="KW-1185">Reference proteome</keyword>
<dbReference type="SUPFAM" id="SSF51395">
    <property type="entry name" value="FMN-linked oxidoreductases"/>
    <property type="match status" value="1"/>
</dbReference>
<dbReference type="GO" id="GO:0003723">
    <property type="term" value="F:RNA binding"/>
    <property type="evidence" value="ECO:0007669"/>
    <property type="project" value="TreeGrafter"/>
</dbReference>
<sequence length="703" mass="81713">MGKLKRNFDRPVIKDTIAMPKAGYAVIRFLANNPGFWLFHCHVDTHSDTGMTILIKLKIMDLYEKLSKLNELNDSVLEKANLYRNDNFSAKIKPEYILMDPVVLPTIKENRQELQTKDTEVTNQETLNENNKKTLENTSTDNHVNKKFKRGENKKNERKQLVQIREVRLCPFIAKCIDCEYASSCKYNHDIKTYLENKPNDMSDVCYVFEKYGKCPFGLSCRFSSNHIEKIDEQNYKNIIDPLKYTDNNQTCQIYNVLSSDLRVKLWKRKYDFKQSDKICKFINEYVNKNRSSSLKYHRYKGIVQKKSQENQDENKEDNKEELKEVKEPEQEKKIGLITDEEWIKLRAPEKKVIDWKNKLYLAPLTTVGNLPFRRICKELGADITCCEMTMSTNLLTGQASEWALLKRHESEDLFGVQLAGAYPDSLTKACQIIKENFKVDFVDINSGCPIDLVFDKGAGCALMTRLDHFQKSVRSLDTLLDVPVTAKIRTGIKEDVLIAHELIPEMKTWGLSMITLHGRTRQQRYSKLADWDYIDKCAKLSDPVPLFGCGDILSYHDYNSHMESTSISGCMLARGALYKPWLFAEIKEQRDWDISAWERFELLKKFTNYGLEHWGSDSQGVETTRRFLLEWLSFTYRYIPVGLLEQVPHSINLRPPFYFGRNDLETLMASPKSSDWIKLSEMLLGPVPEGYQFTPKHKANAY</sequence>
<feature type="domain" description="C3H1-type" evidence="21">
    <location>
        <begin position="205"/>
        <end position="230"/>
    </location>
</feature>
<dbReference type="Pfam" id="PF25585">
    <property type="entry name" value="zf-CCCH_DUS3L"/>
    <property type="match status" value="2"/>
</dbReference>
<dbReference type="OrthoDB" id="259935at2759"/>
<evidence type="ECO:0000256" key="2">
    <source>
        <dbReference type="ARBA" id="ARBA00022630"/>
    </source>
</evidence>
<dbReference type="PANTHER" id="PTHR45846:SF1">
    <property type="entry name" value="TRNA-DIHYDROURIDINE(47) SYNTHASE [NAD(P)(+)]-LIKE"/>
    <property type="match status" value="1"/>
</dbReference>
<evidence type="ECO:0000256" key="16">
    <source>
        <dbReference type="ARBA" id="ARBA00049447"/>
    </source>
</evidence>
<keyword evidence="8 18" id="KW-0863">Zinc-finger</keyword>
<evidence type="ECO:0000313" key="23">
    <source>
        <dbReference type="Proteomes" id="UP000663879"/>
    </source>
</evidence>
<evidence type="ECO:0000256" key="6">
    <source>
        <dbReference type="ARBA" id="ARBA00022723"/>
    </source>
</evidence>
<dbReference type="Pfam" id="PF07731">
    <property type="entry name" value="Cu-oxidase_2"/>
    <property type="match status" value="1"/>
</dbReference>
<evidence type="ECO:0000256" key="14">
    <source>
        <dbReference type="ARBA" id="ARBA00048266"/>
    </source>
</evidence>
<evidence type="ECO:0000256" key="1">
    <source>
        <dbReference type="ARBA" id="ARBA00001917"/>
    </source>
</evidence>
<dbReference type="EMBL" id="CAJNOC010000556">
    <property type="protein sequence ID" value="CAF0776225.1"/>
    <property type="molecule type" value="Genomic_DNA"/>
</dbReference>
<keyword evidence="5 19" id="KW-0819">tRNA processing</keyword>
<dbReference type="Gene3D" id="2.60.40.420">
    <property type="entry name" value="Cupredoxins - blue copper proteins"/>
    <property type="match status" value="1"/>
</dbReference>
<keyword evidence="7" id="KW-0677">Repeat</keyword>
<evidence type="ECO:0000256" key="12">
    <source>
        <dbReference type="ARBA" id="ARBA00023027"/>
    </source>
</evidence>
<dbReference type="GO" id="GO:0102265">
    <property type="term" value="F:tRNA-dihydrouridine47 synthase activity"/>
    <property type="evidence" value="ECO:0007669"/>
    <property type="project" value="UniProtKB-EC"/>
</dbReference>
<evidence type="ECO:0000256" key="5">
    <source>
        <dbReference type="ARBA" id="ARBA00022694"/>
    </source>
</evidence>
<dbReference type="Pfam" id="PF01207">
    <property type="entry name" value="Dus"/>
    <property type="match status" value="1"/>
</dbReference>
<evidence type="ECO:0000256" key="3">
    <source>
        <dbReference type="ARBA" id="ARBA00022643"/>
    </source>
</evidence>
<dbReference type="FunFam" id="3.20.20.70:FF:000067">
    <property type="entry name" value="tRNA-dihydrouridine(47) synthase [NAD(P)(+)]"/>
    <property type="match status" value="1"/>
</dbReference>
<evidence type="ECO:0000313" key="22">
    <source>
        <dbReference type="EMBL" id="CAF0776225.1"/>
    </source>
</evidence>
<keyword evidence="12" id="KW-0520">NAD</keyword>
<feature type="zinc finger region" description="C3H1-type" evidence="18">
    <location>
        <begin position="205"/>
        <end position="230"/>
    </location>
</feature>
<evidence type="ECO:0000256" key="9">
    <source>
        <dbReference type="ARBA" id="ARBA00022833"/>
    </source>
</evidence>